<reference evidence="9 10" key="1">
    <citation type="journal article" date="2010" name="Science">
        <title>Genomic comparison of the ants Camponotus floridanus and Harpegnathos saltator.</title>
        <authorList>
            <person name="Bonasio R."/>
            <person name="Zhang G."/>
            <person name="Ye C."/>
            <person name="Mutti N.S."/>
            <person name="Fang X."/>
            <person name="Qin N."/>
            <person name="Donahue G."/>
            <person name="Yang P."/>
            <person name="Li Q."/>
            <person name="Li C."/>
            <person name="Zhang P."/>
            <person name="Huang Z."/>
            <person name="Berger S.L."/>
            <person name="Reinberg D."/>
            <person name="Wang J."/>
            <person name="Liebig J."/>
        </authorList>
    </citation>
    <scope>NUCLEOTIDE SEQUENCE [LARGE SCALE GENOMIC DNA]</scope>
    <source>
        <strain evidence="10">C129</strain>
    </source>
</reference>
<accession>E2AY68</accession>
<keyword evidence="4" id="KW-0479">Metal-binding</keyword>
<keyword evidence="6 9" id="KW-0687">Ribonucleoprotein</keyword>
<dbReference type="SUPFAM" id="SSF53300">
    <property type="entry name" value="vWA-like"/>
    <property type="match status" value="1"/>
</dbReference>
<proteinExistence type="inferred from homology"/>
<dbReference type="PANTHER" id="PTHR14202">
    <property type="entry name" value="60 KDA RIBONUCLEOPROTEIN SSA/RO"/>
    <property type="match status" value="1"/>
</dbReference>
<evidence type="ECO:0000313" key="10">
    <source>
        <dbReference type="Proteomes" id="UP000000311"/>
    </source>
</evidence>
<dbReference type="InterPro" id="IPR036465">
    <property type="entry name" value="vWFA_dom_sf"/>
</dbReference>
<dbReference type="Gene3D" id="3.40.50.410">
    <property type="entry name" value="von Willebrand factor, type A domain"/>
    <property type="match status" value="1"/>
</dbReference>
<dbReference type="InterPro" id="IPR040322">
    <property type="entry name" value="TROVE2"/>
</dbReference>
<feature type="compositionally biased region" description="Basic and acidic residues" evidence="7">
    <location>
        <begin position="22"/>
        <end position="37"/>
    </location>
</feature>
<sequence length="578" mass="66422">MSGNISHLQHFDTLTRRPKTRTQKEEERRSQKEKEEEQFVEPEIRLSRFLYIGKEYANYQPGYWFAHNYFIAKNVPSIEELADNEEKQLVPIELIIKAFDSNLVPHPETLVFALAVCCRQNKSEKLRKAAYDNVTKICASTQDFFLFIKFASKLCREKELNYHTQGWGQGLRKAINNWYLSKKPLDLAKCVTKYRSRYGWKHKDIVKMAHTSTNDPEKGVILKYIICGIENTRMALENQSENPNINEILQYIENVKNFKRCEDENEAASLLETNGYSLEHVPGHLLKSRKVWSALIPSMDTITLLNNLQRISNLGLLESDELAIENVIDQLTNAELIAQSKIHPALIFITLKNYKNSGKPLSYEKRKVQETAKRPLSPPPSPNIKVINALREAFNLSFAHQQPTKLRYLVTISMNRVMLNEPAWHNGNMTGAETGCLIAMILLRCETDVTVATFKQHGLYTANVNNTQSHSEILKTLQEIPAAGVNMSKPLHWAMKQKTKYDVFINIVDQVYEYSDESQKALILYRNELNLPQTKLINCSMCCSSTYRKINCDENILTINGFDATVPIVIQAFSRSMF</sequence>
<evidence type="ECO:0000256" key="2">
    <source>
        <dbReference type="ARBA" id="ARBA00007814"/>
    </source>
</evidence>
<dbReference type="EMBL" id="GL443762">
    <property type="protein sequence ID" value="EFN61603.1"/>
    <property type="molecule type" value="Genomic_DNA"/>
</dbReference>
<comment type="similarity">
    <text evidence="2">Belongs to the Ro 60 kDa family.</text>
</comment>
<dbReference type="Pfam" id="PF05731">
    <property type="entry name" value="TROVE"/>
    <property type="match status" value="1"/>
</dbReference>
<evidence type="ECO:0000256" key="4">
    <source>
        <dbReference type="ARBA" id="ARBA00022723"/>
    </source>
</evidence>
<dbReference type="SUPFAM" id="SSF140864">
    <property type="entry name" value="TROVE domain-like"/>
    <property type="match status" value="1"/>
</dbReference>
<comment type="subcellular location">
    <subcellularLocation>
        <location evidence="1">Cytoplasm</location>
    </subcellularLocation>
</comment>
<dbReference type="GO" id="GO:0046872">
    <property type="term" value="F:metal ion binding"/>
    <property type="evidence" value="ECO:0007669"/>
    <property type="project" value="UniProtKB-KW"/>
</dbReference>
<evidence type="ECO:0000256" key="7">
    <source>
        <dbReference type="SAM" id="MobiDB-lite"/>
    </source>
</evidence>
<dbReference type="GO" id="GO:0005737">
    <property type="term" value="C:cytoplasm"/>
    <property type="evidence" value="ECO:0007669"/>
    <property type="project" value="UniProtKB-SubCell"/>
</dbReference>
<dbReference type="KEGG" id="cfo:105257246"/>
<evidence type="ECO:0000313" key="9">
    <source>
        <dbReference type="EMBL" id="EFN61603.1"/>
    </source>
</evidence>
<keyword evidence="3" id="KW-0963">Cytoplasm</keyword>
<evidence type="ECO:0000256" key="5">
    <source>
        <dbReference type="ARBA" id="ARBA00022884"/>
    </source>
</evidence>
<dbReference type="InterPro" id="IPR056800">
    <property type="entry name" value="vWA_Ro60"/>
</dbReference>
<evidence type="ECO:0000256" key="3">
    <source>
        <dbReference type="ARBA" id="ARBA00022490"/>
    </source>
</evidence>
<dbReference type="FunCoup" id="E2AY68">
    <property type="interactions" value="43"/>
</dbReference>
<gene>
    <name evidence="9" type="ORF">EAG_05907</name>
</gene>
<dbReference type="OMA" id="GRGWCKH"/>
<dbReference type="GO" id="GO:1990904">
    <property type="term" value="C:ribonucleoprotein complex"/>
    <property type="evidence" value="ECO:0007669"/>
    <property type="project" value="UniProtKB-KW"/>
</dbReference>
<evidence type="ECO:0000256" key="1">
    <source>
        <dbReference type="ARBA" id="ARBA00004496"/>
    </source>
</evidence>
<dbReference type="OrthoDB" id="6098064at2759"/>
<protein>
    <submittedName>
        <fullName evidence="9">60 kDa SS-A/Ro ribonucleoprotein</fullName>
    </submittedName>
</protein>
<dbReference type="PANTHER" id="PTHR14202:SF0">
    <property type="entry name" value="RNA-BINDING PROTEIN RO60"/>
    <property type="match status" value="1"/>
</dbReference>
<name>E2AY68_CAMFO</name>
<keyword evidence="5" id="KW-0694">RNA-binding</keyword>
<dbReference type="STRING" id="104421.E2AY68"/>
<dbReference type="GO" id="GO:0003723">
    <property type="term" value="F:RNA binding"/>
    <property type="evidence" value="ECO:0007669"/>
    <property type="project" value="UniProtKB-KW"/>
</dbReference>
<dbReference type="Proteomes" id="UP000000311">
    <property type="component" value="Unassembled WGS sequence"/>
</dbReference>
<evidence type="ECO:0000259" key="8">
    <source>
        <dbReference type="PROSITE" id="PS50988"/>
    </source>
</evidence>
<dbReference type="InterPro" id="IPR037214">
    <property type="entry name" value="TROVE_dom_sf"/>
</dbReference>
<organism evidence="10">
    <name type="scientific">Camponotus floridanus</name>
    <name type="common">Florida carpenter ant</name>
    <dbReference type="NCBI Taxonomy" id="104421"/>
    <lineage>
        <taxon>Eukaryota</taxon>
        <taxon>Metazoa</taxon>
        <taxon>Ecdysozoa</taxon>
        <taxon>Arthropoda</taxon>
        <taxon>Hexapoda</taxon>
        <taxon>Insecta</taxon>
        <taxon>Pterygota</taxon>
        <taxon>Neoptera</taxon>
        <taxon>Endopterygota</taxon>
        <taxon>Hymenoptera</taxon>
        <taxon>Apocrita</taxon>
        <taxon>Aculeata</taxon>
        <taxon>Formicoidea</taxon>
        <taxon>Formicidae</taxon>
        <taxon>Formicinae</taxon>
        <taxon>Camponotus</taxon>
    </lineage>
</organism>
<keyword evidence="10" id="KW-1185">Reference proteome</keyword>
<dbReference type="InParanoid" id="E2AY68"/>
<dbReference type="Pfam" id="PF25045">
    <property type="entry name" value="vWA_Ro60"/>
    <property type="match status" value="1"/>
</dbReference>
<feature type="region of interest" description="Disordered" evidence="7">
    <location>
        <begin position="1"/>
        <end position="37"/>
    </location>
</feature>
<dbReference type="InterPro" id="IPR008858">
    <property type="entry name" value="TROVE_dom"/>
</dbReference>
<feature type="domain" description="TROVE" evidence="8">
    <location>
        <begin position="29"/>
        <end position="406"/>
    </location>
</feature>
<dbReference type="PROSITE" id="PS50988">
    <property type="entry name" value="TROVE"/>
    <property type="match status" value="1"/>
</dbReference>
<evidence type="ECO:0000256" key="6">
    <source>
        <dbReference type="ARBA" id="ARBA00023274"/>
    </source>
</evidence>
<dbReference type="AlphaFoldDB" id="E2AY68"/>